<dbReference type="EMBL" id="CP132914">
    <property type="protein sequence ID" value="WMB74230.1"/>
    <property type="molecule type" value="Genomic_DNA"/>
</dbReference>
<dbReference type="AlphaFoldDB" id="A0AA50Q7W7"/>
<gene>
    <name evidence="1" type="ORF">RA178_06335</name>
</gene>
<evidence type="ECO:0000313" key="1">
    <source>
        <dbReference type="EMBL" id="WMB74230.1"/>
    </source>
</evidence>
<accession>A0AA50Q7W7</accession>
<dbReference type="KEGG" id="sog:RA178_06335"/>
<reference evidence="1" key="1">
    <citation type="submission" date="2023-08" db="EMBL/GenBank/DDBJ databases">
        <title>Complete genome sequence of Shewanella oncorhynchi Z-P2, a siderophore putrebactin-producing bacterium.</title>
        <authorList>
            <person name="Zhang Y."/>
        </authorList>
    </citation>
    <scope>NUCLEOTIDE SEQUENCE</scope>
    <source>
        <strain evidence="1">Z-P2</strain>
    </source>
</reference>
<dbReference type="RefSeq" id="WP_306684966.1">
    <property type="nucleotide sequence ID" value="NZ_CP132914.1"/>
</dbReference>
<dbReference type="Proteomes" id="UP001236800">
    <property type="component" value="Chromosome"/>
</dbReference>
<sequence>MSFGIEFLNKDNISFLGVSEQSFLYWGRIIQKSGSEPTFRPFGLPYSIDFLVYSHDDGNQLFEYVFVRAKNVPCPTYGAATYNLQGEINWHSGSYPMCVAGVSTVIVKIRATNKATPVNGKVAYLTDLYGTWAEKMGGDKWDWYECKTVANQVNTTQTQLSCINPRIGREDSPPAGFFHGGGIQNIPYIDCTKYDTLPNLPNWVG</sequence>
<name>A0AA50Q7W7_9GAMM</name>
<organism evidence="1">
    <name type="scientific">Shewanella oncorhynchi</name>
    <dbReference type="NCBI Taxonomy" id="2726434"/>
    <lineage>
        <taxon>Bacteria</taxon>
        <taxon>Pseudomonadati</taxon>
        <taxon>Pseudomonadota</taxon>
        <taxon>Gammaproteobacteria</taxon>
        <taxon>Alteromonadales</taxon>
        <taxon>Shewanellaceae</taxon>
        <taxon>Shewanella</taxon>
    </lineage>
</organism>
<proteinExistence type="predicted"/>
<protein>
    <submittedName>
        <fullName evidence="1">Uncharacterized protein</fullName>
    </submittedName>
</protein>
<dbReference type="GeneID" id="301338785"/>